<gene>
    <name evidence="2" type="ORF">DARMORV10_A06P02840.1</name>
</gene>
<dbReference type="Pfam" id="PF08268">
    <property type="entry name" value="FBA_3"/>
    <property type="match status" value="2"/>
</dbReference>
<dbReference type="SMR" id="A0A816S5H2"/>
<evidence type="ECO:0000259" key="1">
    <source>
        <dbReference type="SMART" id="SM00256"/>
    </source>
</evidence>
<dbReference type="EMBL" id="HG994360">
    <property type="protein sequence ID" value="CAF2081471.1"/>
    <property type="molecule type" value="Genomic_DNA"/>
</dbReference>
<feature type="domain" description="F-box" evidence="1">
    <location>
        <begin position="23"/>
        <end position="63"/>
    </location>
</feature>
<dbReference type="InterPro" id="IPR013187">
    <property type="entry name" value="F-box-assoc_dom_typ3"/>
</dbReference>
<dbReference type="InterPro" id="IPR036047">
    <property type="entry name" value="F-box-like_dom_sf"/>
</dbReference>
<dbReference type="SMART" id="SM00256">
    <property type="entry name" value="FBOX"/>
    <property type="match status" value="2"/>
</dbReference>
<sequence length="857" mass="100733">MDQQEETIEQINKKKRIQSTSSFPLDLISEILSKLPAKSVGRFRCVSKLWSSITTAPYFINKFETQSRQKKPSLLVTFKKGDKLFAFSIPQNRQSSNEPHTIPSQPVHSYHMTYPKSRRFFPRASVHGLICCFQKAKKLIIWNPTTRKFYTLTKPEKRWRKYATFLLGYDPTDAKYKVLCIRFCDTTDEGCVLTLGSAQESWRRIKTNHKHYVNTYPAYVCTNGFIYYTAYTDKTDRVGFIMSFDVRSEKFRMIKYPWNTFWYFSVLIYQGTLACLRSNIPGHTMTLWILQDAEKHVWSPKDFLVPFHYYDQSLKLVCNLIGITDAGEIVYIPEKCYKSFYVIYYDSERNKFHRVEYKGIADDESRLKNGLVRSRLFNIPIVRNHMESLIHCPGFQMWHPKTTWIPNKPNTSLISKPENIYYKAYTDKTERFGFIMSFDVRSEKKNMFGLLKTFLRLYLTMSGETTEQIHKKARIKSQESVVRSSFPLDLISEILSKLPAKSVGRFRCVSKLWSSVTTDPYFINKFETQSRQRKPSLLLTFKRADRLFVFSIPQDRQPSNYEYHSIASQPVHSYHMTYPKSRRFFPRASVHGLISCFQEETKPIIWNPTTRKLLTLTKPEKSWDYATFFLGYDPVDAKHKVLCMRFDETIDEYRVFALGSAQESWKRIKTSHKHYVNSYPTRHVCTNGFIYYNAYSDKTERFGFIMSFDVRSEEFHVIKLPCNNSRPGGILASYEGRLACVTHNAAGDGTILWTLMDAEKHEWSRRDLPIPIPFYDRSLETAFNFIGITDAGEFVYVPNRFRKLYYVLFYDPKRNKFHRVGFNGIADDESRLKHGLVNSRLYNIPVVMNHIESLRSF</sequence>
<protein>
    <submittedName>
        <fullName evidence="2">(rape) hypothetical protein</fullName>
    </submittedName>
</protein>
<accession>A0A816S5H2</accession>
<dbReference type="InterPro" id="IPR001810">
    <property type="entry name" value="F-box_dom"/>
</dbReference>
<dbReference type="PANTHER" id="PTHR31111">
    <property type="entry name" value="BNAA05G37150D PROTEIN-RELATED"/>
    <property type="match status" value="1"/>
</dbReference>
<proteinExistence type="predicted"/>
<dbReference type="CDD" id="cd22157">
    <property type="entry name" value="F-box_AtFBW1-like"/>
    <property type="match status" value="2"/>
</dbReference>
<dbReference type="AlphaFoldDB" id="A0A816S5H2"/>
<dbReference type="PANTHER" id="PTHR31111:SF42">
    <property type="entry name" value="F-BOX DOMAIN-CONTAINING PROTEIN"/>
    <property type="match status" value="1"/>
</dbReference>
<dbReference type="Pfam" id="PF00646">
    <property type="entry name" value="F-box"/>
    <property type="match status" value="2"/>
</dbReference>
<organism evidence="2">
    <name type="scientific">Brassica napus</name>
    <name type="common">Rape</name>
    <dbReference type="NCBI Taxonomy" id="3708"/>
    <lineage>
        <taxon>Eukaryota</taxon>
        <taxon>Viridiplantae</taxon>
        <taxon>Streptophyta</taxon>
        <taxon>Embryophyta</taxon>
        <taxon>Tracheophyta</taxon>
        <taxon>Spermatophyta</taxon>
        <taxon>Magnoliopsida</taxon>
        <taxon>eudicotyledons</taxon>
        <taxon>Gunneridae</taxon>
        <taxon>Pentapetalae</taxon>
        <taxon>rosids</taxon>
        <taxon>malvids</taxon>
        <taxon>Brassicales</taxon>
        <taxon>Brassicaceae</taxon>
        <taxon>Brassiceae</taxon>
        <taxon>Brassica</taxon>
    </lineage>
</organism>
<dbReference type="InterPro" id="IPR017451">
    <property type="entry name" value="F-box-assoc_interact_dom"/>
</dbReference>
<evidence type="ECO:0000313" key="2">
    <source>
        <dbReference type="EMBL" id="CAF2081471.1"/>
    </source>
</evidence>
<dbReference type="Gene3D" id="1.20.1280.50">
    <property type="match status" value="2"/>
</dbReference>
<reference evidence="2" key="1">
    <citation type="submission" date="2021-01" db="EMBL/GenBank/DDBJ databases">
        <authorList>
            <consortium name="Genoscope - CEA"/>
            <person name="William W."/>
        </authorList>
    </citation>
    <scope>NUCLEOTIDE SEQUENCE</scope>
</reference>
<feature type="domain" description="F-box" evidence="1">
    <location>
        <begin position="486"/>
        <end position="526"/>
    </location>
</feature>
<dbReference type="NCBIfam" id="TIGR01640">
    <property type="entry name" value="F_box_assoc_1"/>
    <property type="match status" value="2"/>
</dbReference>
<dbReference type="Proteomes" id="UP001295469">
    <property type="component" value="Chromosome A06"/>
</dbReference>
<name>A0A816S5H2_BRANA</name>
<dbReference type="SUPFAM" id="SSF81383">
    <property type="entry name" value="F-box domain"/>
    <property type="match status" value="2"/>
</dbReference>